<gene>
    <name evidence="2" type="ORF">GCM10022254_36670</name>
</gene>
<accession>A0ABP8C5E7</accession>
<comment type="caution">
    <text evidence="2">The sequence shown here is derived from an EMBL/GenBank/DDBJ whole genome shotgun (WGS) entry which is preliminary data.</text>
</comment>
<dbReference type="EMBL" id="BAABAS010000007">
    <property type="protein sequence ID" value="GAA4233679.1"/>
    <property type="molecule type" value="Genomic_DNA"/>
</dbReference>
<evidence type="ECO:0000313" key="3">
    <source>
        <dbReference type="Proteomes" id="UP001501710"/>
    </source>
</evidence>
<dbReference type="InterPro" id="IPR002155">
    <property type="entry name" value="Thiolase"/>
</dbReference>
<organism evidence="2 3">
    <name type="scientific">Actinomadura meridiana</name>
    <dbReference type="NCBI Taxonomy" id="559626"/>
    <lineage>
        <taxon>Bacteria</taxon>
        <taxon>Bacillati</taxon>
        <taxon>Actinomycetota</taxon>
        <taxon>Actinomycetes</taxon>
        <taxon>Streptosporangiales</taxon>
        <taxon>Thermomonosporaceae</taxon>
        <taxon>Actinomadura</taxon>
    </lineage>
</organism>
<feature type="domain" description="Thiolase C-terminal" evidence="1">
    <location>
        <begin position="250"/>
        <end position="388"/>
    </location>
</feature>
<dbReference type="NCBIfam" id="NF006010">
    <property type="entry name" value="PRK08142.1"/>
    <property type="match status" value="1"/>
</dbReference>
<sequence length="391" mass="40921">MSAMTIRRKAFIVGAYEHPRREIPDLSVAEIQAEVALAALADAGLRPSDVDAYFCDSDAPGVGALSMAEYLGLRCRYIDTTETGGASYLSHVGHAAAAIALGKCQVALCVMGGRPRSLRQASGPDLSGAPETPYETPWGITDTVHNYALAAMRHMHEFGTTSRQLAEVKVAASLHARHNPNAFLRTPVTVDDVVNSPMISDPLHRLDCCVMTDGGGAVVIASAEVARRLSRRSVAVLGHGEAAKGTGNGRPDVTYTAAVWSGPAAFAEAGVTPADIDYASIYDSFTITALMALEDLGFCEKGKGGSFVQDGALLAPHGRLPMNTDGGGLCNNQPDNRGGMARMIEAVRQLRGEAAAPVQVPDCRLAVVHGSGGRLATRSSAATLILGREDA</sequence>
<evidence type="ECO:0000313" key="2">
    <source>
        <dbReference type="EMBL" id="GAA4233679.1"/>
    </source>
</evidence>
<name>A0ABP8C5E7_9ACTN</name>
<evidence type="ECO:0000259" key="1">
    <source>
        <dbReference type="Pfam" id="PF22691"/>
    </source>
</evidence>
<dbReference type="Pfam" id="PF22691">
    <property type="entry name" value="Thiolase_C_1"/>
    <property type="match status" value="1"/>
</dbReference>
<dbReference type="CDD" id="cd00829">
    <property type="entry name" value="SCP-x_thiolase"/>
    <property type="match status" value="1"/>
</dbReference>
<dbReference type="PIRSF" id="PIRSF000429">
    <property type="entry name" value="Ac-CoA_Ac_transf"/>
    <property type="match status" value="1"/>
</dbReference>
<dbReference type="Gene3D" id="3.40.47.10">
    <property type="match status" value="1"/>
</dbReference>
<keyword evidence="3" id="KW-1185">Reference proteome</keyword>
<reference evidence="3" key="1">
    <citation type="journal article" date="2019" name="Int. J. Syst. Evol. Microbiol.">
        <title>The Global Catalogue of Microorganisms (GCM) 10K type strain sequencing project: providing services to taxonomists for standard genome sequencing and annotation.</title>
        <authorList>
            <consortium name="The Broad Institute Genomics Platform"/>
            <consortium name="The Broad Institute Genome Sequencing Center for Infectious Disease"/>
            <person name="Wu L."/>
            <person name="Ma J."/>
        </authorList>
    </citation>
    <scope>NUCLEOTIDE SEQUENCE [LARGE SCALE GENOMIC DNA]</scope>
    <source>
        <strain evidence="3">JCM 17440</strain>
    </source>
</reference>
<proteinExistence type="predicted"/>
<dbReference type="RefSeq" id="WP_344898118.1">
    <property type="nucleotide sequence ID" value="NZ_BAABAS010000007.1"/>
</dbReference>
<dbReference type="InterPro" id="IPR055140">
    <property type="entry name" value="Thiolase_C_2"/>
</dbReference>
<dbReference type="InterPro" id="IPR016039">
    <property type="entry name" value="Thiolase-like"/>
</dbReference>
<dbReference type="Proteomes" id="UP001501710">
    <property type="component" value="Unassembled WGS sequence"/>
</dbReference>
<dbReference type="PANTHER" id="PTHR42870">
    <property type="entry name" value="ACETYL-COA C-ACETYLTRANSFERASE"/>
    <property type="match status" value="1"/>
</dbReference>
<dbReference type="SUPFAM" id="SSF53901">
    <property type="entry name" value="Thiolase-like"/>
    <property type="match status" value="1"/>
</dbReference>
<dbReference type="PANTHER" id="PTHR42870:SF1">
    <property type="entry name" value="NON-SPECIFIC LIPID-TRANSFER PROTEIN-LIKE 2"/>
    <property type="match status" value="1"/>
</dbReference>
<protein>
    <submittedName>
        <fullName evidence="2">Thiolase domain-containing protein</fullName>
    </submittedName>
</protein>